<feature type="compositionally biased region" description="Low complexity" evidence="1">
    <location>
        <begin position="480"/>
        <end position="490"/>
    </location>
</feature>
<feature type="region of interest" description="Disordered" evidence="1">
    <location>
        <begin position="298"/>
        <end position="321"/>
    </location>
</feature>
<dbReference type="Proteomes" id="UP000714275">
    <property type="component" value="Unassembled WGS sequence"/>
</dbReference>
<evidence type="ECO:0000313" key="2">
    <source>
        <dbReference type="EMBL" id="KAG1783066.1"/>
    </source>
</evidence>
<feature type="compositionally biased region" description="Low complexity" evidence="1">
    <location>
        <begin position="211"/>
        <end position="233"/>
    </location>
</feature>
<accession>A0A9P7A6C7</accession>
<dbReference type="OrthoDB" id="3263403at2759"/>
<sequence>MSSPEAHVGAYPDTTQGVNKDGRLHSKIVEILASTTNGCIEELGYHPTVIEKLQQATQRVHSLQENNGKLYQDNCQLSAAYEMLKERVAYLSANQDSQLQQFSRMQERIRTLESERIALARQNQKILLSVNKGTSHQHLVEELDRMREYTNRVCRDMQVLQDKYAMATQRDQFSPGVLSPSNSVLQVAQPRIPTPSDVHQRRVSAEGAPRLQPSHLPQQQFQQQTQHSRQMRPQVKHTLPPHQMQHAHQAHVKRKVSDGVQNPYPPQQPFPMSQRWNVPPPASAPPMFGARSPTEFAHMPSVSAPVNSNHPQQPPFTHPHTLTSKTVYRTTSAPLVPLDLHPKSHTATPRLTLSIDLTGEDESMTEQARGGRVDQSSGLKRTNSAVDGPMAQDVELIKRQKTAEPTQSPQDAIVSVNPEPKPASPDTVVGSNPTSPVSPSLPAPFAQEKMDAASAGQVGVANDEVATAVTPSDTAVGSNPTSPSSVTPSPAQEQTPGPPSGDDLRSVEDCVYLIYEPDAEVANGLFCGRCL</sequence>
<dbReference type="EMBL" id="JABBWD010000002">
    <property type="protein sequence ID" value="KAG1783066.1"/>
    <property type="molecule type" value="Genomic_DNA"/>
</dbReference>
<organism evidence="2 3">
    <name type="scientific">Suillus placidus</name>
    <dbReference type="NCBI Taxonomy" id="48579"/>
    <lineage>
        <taxon>Eukaryota</taxon>
        <taxon>Fungi</taxon>
        <taxon>Dikarya</taxon>
        <taxon>Basidiomycota</taxon>
        <taxon>Agaricomycotina</taxon>
        <taxon>Agaricomycetes</taxon>
        <taxon>Agaricomycetidae</taxon>
        <taxon>Boletales</taxon>
        <taxon>Suillineae</taxon>
        <taxon>Suillaceae</taxon>
        <taxon>Suillus</taxon>
    </lineage>
</organism>
<dbReference type="AlphaFoldDB" id="A0A9P7A6C7"/>
<keyword evidence="3" id="KW-1185">Reference proteome</keyword>
<feature type="region of interest" description="Disordered" evidence="1">
    <location>
        <begin position="470"/>
        <end position="504"/>
    </location>
</feature>
<evidence type="ECO:0000313" key="3">
    <source>
        <dbReference type="Proteomes" id="UP000714275"/>
    </source>
</evidence>
<feature type="compositionally biased region" description="Polar residues" evidence="1">
    <location>
        <begin position="429"/>
        <end position="438"/>
    </location>
</feature>
<reference evidence="2" key="1">
    <citation type="journal article" date="2020" name="New Phytol.">
        <title>Comparative genomics reveals dynamic genome evolution in host specialist ectomycorrhizal fungi.</title>
        <authorList>
            <person name="Lofgren L.A."/>
            <person name="Nguyen N.H."/>
            <person name="Vilgalys R."/>
            <person name="Ruytinx J."/>
            <person name="Liao H.L."/>
            <person name="Branco S."/>
            <person name="Kuo A."/>
            <person name="LaButti K."/>
            <person name="Lipzen A."/>
            <person name="Andreopoulos W."/>
            <person name="Pangilinan J."/>
            <person name="Riley R."/>
            <person name="Hundley H."/>
            <person name="Na H."/>
            <person name="Barry K."/>
            <person name="Grigoriev I.V."/>
            <person name="Stajich J.E."/>
            <person name="Kennedy P.G."/>
        </authorList>
    </citation>
    <scope>NUCLEOTIDE SEQUENCE</scope>
    <source>
        <strain evidence="2">DOB743</strain>
    </source>
</reference>
<name>A0A9P7A6C7_9AGAM</name>
<proteinExistence type="predicted"/>
<evidence type="ECO:0000256" key="1">
    <source>
        <dbReference type="SAM" id="MobiDB-lite"/>
    </source>
</evidence>
<gene>
    <name evidence="2" type="ORF">EV702DRAFT_1060028</name>
</gene>
<feature type="compositionally biased region" description="Polar residues" evidence="1">
    <location>
        <begin position="374"/>
        <end position="385"/>
    </location>
</feature>
<protein>
    <submittedName>
        <fullName evidence="2">Uncharacterized protein</fullName>
    </submittedName>
</protein>
<comment type="caution">
    <text evidence="2">The sequence shown here is derived from an EMBL/GenBank/DDBJ whole genome shotgun (WGS) entry which is preliminary data.</text>
</comment>
<feature type="compositionally biased region" description="Polar residues" evidence="1">
    <location>
        <begin position="470"/>
        <end position="479"/>
    </location>
</feature>
<feature type="region of interest" description="Disordered" evidence="1">
    <location>
        <begin position="356"/>
        <end position="444"/>
    </location>
</feature>
<feature type="region of interest" description="Disordered" evidence="1">
    <location>
        <begin position="192"/>
        <end position="233"/>
    </location>
</feature>